<feature type="transmembrane region" description="Helical" evidence="1">
    <location>
        <begin position="374"/>
        <end position="397"/>
    </location>
</feature>
<dbReference type="InterPro" id="IPR038766">
    <property type="entry name" value="Membrane_comp_ABC_pdt"/>
</dbReference>
<dbReference type="AlphaFoldDB" id="A0A0S2K764"/>
<feature type="transmembrane region" description="Helical" evidence="1">
    <location>
        <begin position="44"/>
        <end position="64"/>
    </location>
</feature>
<evidence type="ECO:0000313" key="3">
    <source>
        <dbReference type="Proteomes" id="UP000061457"/>
    </source>
</evidence>
<dbReference type="Proteomes" id="UP000061457">
    <property type="component" value="Chromosome II"/>
</dbReference>
<keyword evidence="1" id="KW-0472">Membrane</keyword>
<dbReference type="OrthoDB" id="9805159at2"/>
<dbReference type="GO" id="GO:0005886">
    <property type="term" value="C:plasma membrane"/>
    <property type="evidence" value="ECO:0007669"/>
    <property type="project" value="TreeGrafter"/>
</dbReference>
<keyword evidence="1" id="KW-1133">Transmembrane helix</keyword>
<reference evidence="2 3" key="1">
    <citation type="submission" date="2015-11" db="EMBL/GenBank/DDBJ databases">
        <authorList>
            <person name="Zhang Y."/>
            <person name="Guo Z."/>
        </authorList>
    </citation>
    <scope>NUCLEOTIDE SEQUENCE [LARGE SCALE GENOMIC DNA]</scope>
    <source>
        <strain evidence="2 3">KCTC 12086</strain>
    </source>
</reference>
<sequence>MLVNALSNLIDKRAPESGNGYSIMSLWALSWQFHWQQTRSRVNLVQLLTLFILFFYLSFTTLLGNGVQGYLKQNLQQLLGADSVVQTFQPLNQNQRSAFIQHSHEFSETQTYNVTLTHQVADKHLAQLVRLKAVDDNYPVLGTLGVSEKQGLITTEYTKGPSQDEIWLESRLAAALSLKINDDINVAGQTFRFTHYLISEPDRLSEGHNSDMRAMVHLASLKKLIQANTLEAKSYRYLMAHDEAQLQSLVSASDDIDGATLISQTLGNHPLAKSWQRVEKFMGLVSVLLVILASIILALNNQNVIKPLQTFSAICMANGLAKQASKWLVIFGGLFTTAITLVPSVLLATATTYVAVQWLENYHIVIALDWQWTALLEVIAIALSLYIALTLPAWYSVHTSPVKRLLMSYQAPERKQWLKIIMPVVAIIALIVWYSDNWTLTVMVVGTLAACLFGLVLLTWCVLGLGKWGLSKRAQLFGFALYLMQQRIYVKGAQIIALGLSLTLLLLSLRITQDVTNILEQLTYKDQGNVVISQVTNTEQQALEEFLTQYQGQINHIAPFQYAQLTHINQVKLNETGLQPSESSARLERPIRLHWQANVPSNNEIVLGSWQSDQVFKANQWPVSIESEVFEDMQFKLGDVLQMRMGKQSVELLVAAKHDFVSGGSNTTFWFVRHSNHAVSNVETFYMGDAQLSDEALANLGQVWQVHPSMRMMSVDTMLADIRFYMNFLIMIVVIYSVFIALLTNLLLAAAISVHQKQDKARNGLLTVFGIDKTKQKLLIFYEWAIITLLPALVATLCVYLSIASFYKYELAMPYQANFFAVLTQALVMASMIAITGIVMSLRQLKSPTRGLLEEQ</sequence>
<keyword evidence="1" id="KW-0812">Transmembrane</keyword>
<evidence type="ECO:0008006" key="4">
    <source>
        <dbReference type="Google" id="ProtNLM"/>
    </source>
</evidence>
<evidence type="ECO:0000256" key="1">
    <source>
        <dbReference type="SAM" id="Phobius"/>
    </source>
</evidence>
<feature type="transmembrane region" description="Helical" evidence="1">
    <location>
        <begin position="440"/>
        <end position="468"/>
    </location>
</feature>
<feature type="transmembrane region" description="Helical" evidence="1">
    <location>
        <begin position="781"/>
        <end position="807"/>
    </location>
</feature>
<dbReference type="STRING" id="161398.PP2015_3651"/>
<dbReference type="PATRIC" id="fig|161398.10.peg.3730"/>
<evidence type="ECO:0000313" key="2">
    <source>
        <dbReference type="EMBL" id="ALO44125.1"/>
    </source>
</evidence>
<proteinExistence type="predicted"/>
<protein>
    <recommendedName>
        <fullName evidence="4">ABC3 transporter permease protein domain-containing protein</fullName>
    </recommendedName>
</protein>
<feature type="transmembrane region" description="Helical" evidence="1">
    <location>
        <begin position="281"/>
        <end position="298"/>
    </location>
</feature>
<dbReference type="KEGG" id="pphe:PP2015_3651"/>
<dbReference type="PANTHER" id="PTHR30287">
    <property type="entry name" value="MEMBRANE COMPONENT OF PREDICTED ABC SUPERFAMILY METABOLITE UPTAKE TRANSPORTER"/>
    <property type="match status" value="1"/>
</dbReference>
<dbReference type="EMBL" id="CP013188">
    <property type="protein sequence ID" value="ALO44125.1"/>
    <property type="molecule type" value="Genomic_DNA"/>
</dbReference>
<keyword evidence="3" id="KW-1185">Reference proteome</keyword>
<accession>A0A0S2K764</accession>
<feature type="transmembrane region" description="Helical" evidence="1">
    <location>
        <begin position="417"/>
        <end position="434"/>
    </location>
</feature>
<name>A0A0S2K764_9GAMM</name>
<feature type="transmembrane region" description="Helical" evidence="1">
    <location>
        <begin position="488"/>
        <end position="509"/>
    </location>
</feature>
<organism evidence="2 3">
    <name type="scientific">Pseudoalteromonas phenolica</name>
    <dbReference type="NCBI Taxonomy" id="161398"/>
    <lineage>
        <taxon>Bacteria</taxon>
        <taxon>Pseudomonadati</taxon>
        <taxon>Pseudomonadota</taxon>
        <taxon>Gammaproteobacteria</taxon>
        <taxon>Alteromonadales</taxon>
        <taxon>Pseudoalteromonadaceae</taxon>
        <taxon>Pseudoalteromonas</taxon>
    </lineage>
</organism>
<dbReference type="PANTHER" id="PTHR30287:SF1">
    <property type="entry name" value="INNER MEMBRANE PROTEIN"/>
    <property type="match status" value="1"/>
</dbReference>
<feature type="transmembrane region" description="Helical" evidence="1">
    <location>
        <begin position="819"/>
        <end position="842"/>
    </location>
</feature>
<feature type="transmembrane region" description="Helical" evidence="1">
    <location>
        <begin position="328"/>
        <end position="354"/>
    </location>
</feature>
<gene>
    <name evidence="2" type="ORF">PP2015_3651</name>
</gene>
<dbReference type="RefSeq" id="WP_058032007.1">
    <property type="nucleotide sequence ID" value="NZ_CP013188.1"/>
</dbReference>
<feature type="transmembrane region" description="Helical" evidence="1">
    <location>
        <begin position="724"/>
        <end position="752"/>
    </location>
</feature>